<accession>A0ACB8X1U4</accession>
<protein>
    <submittedName>
        <fullName evidence="1">Uncharacterized protein</fullName>
    </submittedName>
</protein>
<reference evidence="1" key="1">
    <citation type="submission" date="2022-04" db="EMBL/GenBank/DDBJ databases">
        <title>Jade perch genome.</title>
        <authorList>
            <person name="Chao B."/>
        </authorList>
    </citation>
    <scope>NUCLEOTIDE SEQUENCE</scope>
    <source>
        <strain evidence="1">CB-2022</strain>
    </source>
</reference>
<name>A0ACB8X1U4_9TELE</name>
<evidence type="ECO:0000313" key="2">
    <source>
        <dbReference type="Proteomes" id="UP000831701"/>
    </source>
</evidence>
<dbReference type="EMBL" id="CM041534">
    <property type="protein sequence ID" value="KAI3373999.1"/>
    <property type="molecule type" value="Genomic_DNA"/>
</dbReference>
<comment type="caution">
    <text evidence="1">The sequence shown here is derived from an EMBL/GenBank/DDBJ whole genome shotgun (WGS) entry which is preliminary data.</text>
</comment>
<gene>
    <name evidence="1" type="ORF">L3Q82_021988</name>
</gene>
<organism evidence="1 2">
    <name type="scientific">Scortum barcoo</name>
    <name type="common">barcoo grunter</name>
    <dbReference type="NCBI Taxonomy" id="214431"/>
    <lineage>
        <taxon>Eukaryota</taxon>
        <taxon>Metazoa</taxon>
        <taxon>Chordata</taxon>
        <taxon>Craniata</taxon>
        <taxon>Vertebrata</taxon>
        <taxon>Euteleostomi</taxon>
        <taxon>Actinopterygii</taxon>
        <taxon>Neopterygii</taxon>
        <taxon>Teleostei</taxon>
        <taxon>Neoteleostei</taxon>
        <taxon>Acanthomorphata</taxon>
        <taxon>Eupercaria</taxon>
        <taxon>Centrarchiformes</taxon>
        <taxon>Terapontoidei</taxon>
        <taxon>Terapontidae</taxon>
        <taxon>Scortum</taxon>
    </lineage>
</organism>
<evidence type="ECO:0000313" key="1">
    <source>
        <dbReference type="EMBL" id="KAI3373999.1"/>
    </source>
</evidence>
<dbReference type="Proteomes" id="UP000831701">
    <property type="component" value="Chromosome 4"/>
</dbReference>
<proteinExistence type="predicted"/>
<keyword evidence="2" id="KW-1185">Reference proteome</keyword>
<sequence length="107" mass="12861">MMSRQRGGGGARFQKSSKSMSSAYQREKKRGEWGRERRAARERGRGEMEETMVTRQGWWEDDAQRGPWRGRDWKNEQRDDGYRGKTDYLQWMCRCRYSSGSRQDLLR</sequence>